<name>A0A839GYJ2_9BACT</name>
<evidence type="ECO:0000313" key="1">
    <source>
        <dbReference type="EMBL" id="MBA9079897.1"/>
    </source>
</evidence>
<reference evidence="1 2" key="1">
    <citation type="submission" date="2020-08" db="EMBL/GenBank/DDBJ databases">
        <title>Genomic Encyclopedia of Type Strains, Phase IV (KMG-IV): sequencing the most valuable type-strain genomes for metagenomic binning, comparative biology and taxonomic classification.</title>
        <authorList>
            <person name="Goeker M."/>
        </authorList>
    </citation>
    <scope>NUCLEOTIDE SEQUENCE [LARGE SCALE GENOMIC DNA]</scope>
    <source>
        <strain evidence="1 2">DSM 29854</strain>
    </source>
</reference>
<comment type="caution">
    <text evidence="1">The sequence shown here is derived from an EMBL/GenBank/DDBJ whole genome shotgun (WGS) entry which is preliminary data.</text>
</comment>
<evidence type="ECO:0000313" key="2">
    <source>
        <dbReference type="Proteomes" id="UP000563094"/>
    </source>
</evidence>
<dbReference type="Proteomes" id="UP000563094">
    <property type="component" value="Unassembled WGS sequence"/>
</dbReference>
<accession>A0A839GYJ2</accession>
<organism evidence="1 2">
    <name type="scientific">Rufibacter quisquiliarum</name>
    <dbReference type="NCBI Taxonomy" id="1549639"/>
    <lineage>
        <taxon>Bacteria</taxon>
        <taxon>Pseudomonadati</taxon>
        <taxon>Bacteroidota</taxon>
        <taxon>Cytophagia</taxon>
        <taxon>Cytophagales</taxon>
        <taxon>Hymenobacteraceae</taxon>
        <taxon>Rufibacter</taxon>
    </lineage>
</organism>
<dbReference type="AlphaFoldDB" id="A0A839GYJ2"/>
<sequence>MFCRPLMLNDWLKHKRVSTFLGYFLKNRPETEAVFN</sequence>
<proteinExistence type="predicted"/>
<protein>
    <submittedName>
        <fullName evidence="1">Uncharacterized protein</fullName>
    </submittedName>
</protein>
<gene>
    <name evidence="1" type="ORF">FHS90_004643</name>
</gene>
<dbReference type="EMBL" id="JACJIQ010000039">
    <property type="protein sequence ID" value="MBA9079897.1"/>
    <property type="molecule type" value="Genomic_DNA"/>
</dbReference>
<keyword evidence="2" id="KW-1185">Reference proteome</keyword>